<gene>
    <name evidence="9" type="ORF">AMTR_s00044p00120660</name>
</gene>
<name>U5D4J6_AMBTC</name>
<feature type="compositionally biased region" description="Basic and acidic residues" evidence="8">
    <location>
        <begin position="205"/>
        <end position="220"/>
    </location>
</feature>
<evidence type="ECO:0000256" key="7">
    <source>
        <dbReference type="ARBA" id="ARBA00023265"/>
    </source>
</evidence>
<dbReference type="PANTHER" id="PTHR31942">
    <property type="entry name" value="MLO-LIKE PROTEIN 1"/>
    <property type="match status" value="1"/>
</dbReference>
<evidence type="ECO:0000256" key="1">
    <source>
        <dbReference type="ARBA" id="ARBA00004141"/>
    </source>
</evidence>
<protein>
    <recommendedName>
        <fullName evidence="11">MLO-like protein</fullName>
    </recommendedName>
</protein>
<dbReference type="STRING" id="13333.U5D4J6"/>
<dbReference type="HOGENOM" id="CLU_1216218_0_0_1"/>
<feature type="region of interest" description="Disordered" evidence="8">
    <location>
        <begin position="165"/>
        <end position="228"/>
    </location>
</feature>
<feature type="region of interest" description="Disordered" evidence="8">
    <location>
        <begin position="94"/>
        <end position="125"/>
    </location>
</feature>
<sequence length="228" mass="25592">MKMEVIIMEMALQIEERNAVVKGAPVYEFGTSSCLHNNLVGVVARVMMGMALQFLCSYSTFPLYSLVTQMGSHMKKAIFEEQTTKALKKWQKAARARKKQREAGVEMPSGYMSSENTPSRGSSPIHLLHKYNRRATDVESITASPNSYTSDNDISDIENSHYEHMMHSTEPRGSSNEHPIHGQTRSNSEPRALDMEPPTLGHLRHNSEPRSYDPSVKDGDGDFSFVQP</sequence>
<evidence type="ECO:0000256" key="8">
    <source>
        <dbReference type="SAM" id="MobiDB-lite"/>
    </source>
</evidence>
<evidence type="ECO:0000256" key="6">
    <source>
        <dbReference type="ARBA" id="ARBA00023136"/>
    </source>
</evidence>
<proteinExistence type="inferred from homology"/>
<keyword evidence="4" id="KW-0611">Plant defense</keyword>
<evidence type="ECO:0000256" key="2">
    <source>
        <dbReference type="ARBA" id="ARBA00006574"/>
    </source>
</evidence>
<evidence type="ECO:0000313" key="9">
    <source>
        <dbReference type="EMBL" id="ERN17135.1"/>
    </source>
</evidence>
<dbReference type="Pfam" id="PF03094">
    <property type="entry name" value="Mlo"/>
    <property type="match status" value="1"/>
</dbReference>
<dbReference type="EMBL" id="KI392384">
    <property type="protein sequence ID" value="ERN17135.1"/>
    <property type="molecule type" value="Genomic_DNA"/>
</dbReference>
<dbReference type="Gramene" id="ERN17135">
    <property type="protein sequence ID" value="ERN17135"/>
    <property type="gene ID" value="AMTR_s00044p00120660"/>
</dbReference>
<evidence type="ECO:0000313" key="10">
    <source>
        <dbReference type="Proteomes" id="UP000017836"/>
    </source>
</evidence>
<dbReference type="Proteomes" id="UP000017836">
    <property type="component" value="Unassembled WGS sequence"/>
</dbReference>
<evidence type="ECO:0000256" key="5">
    <source>
        <dbReference type="ARBA" id="ARBA00022989"/>
    </source>
</evidence>
<keyword evidence="5" id="KW-1133">Transmembrane helix</keyword>
<accession>U5D4J6</accession>
<comment type="similarity">
    <text evidence="2">Belongs to the MLO family.</text>
</comment>
<keyword evidence="3" id="KW-0812">Transmembrane</keyword>
<keyword evidence="7" id="KW-0568">Pathogenesis-related protein</keyword>
<keyword evidence="6" id="KW-0472">Membrane</keyword>
<feature type="compositionally biased region" description="Polar residues" evidence="8">
    <location>
        <begin position="171"/>
        <end position="189"/>
    </location>
</feature>
<reference evidence="10" key="1">
    <citation type="journal article" date="2013" name="Science">
        <title>The Amborella genome and the evolution of flowering plants.</title>
        <authorList>
            <consortium name="Amborella Genome Project"/>
        </authorList>
    </citation>
    <scope>NUCLEOTIDE SEQUENCE [LARGE SCALE GENOMIC DNA]</scope>
</reference>
<keyword evidence="10" id="KW-1185">Reference proteome</keyword>
<dbReference type="GO" id="GO:0016020">
    <property type="term" value="C:membrane"/>
    <property type="evidence" value="ECO:0007669"/>
    <property type="project" value="UniProtKB-SubCell"/>
</dbReference>
<evidence type="ECO:0000256" key="4">
    <source>
        <dbReference type="ARBA" id="ARBA00022821"/>
    </source>
</evidence>
<dbReference type="InterPro" id="IPR004326">
    <property type="entry name" value="Mlo"/>
</dbReference>
<dbReference type="eggNOG" id="ENOG502QUW3">
    <property type="taxonomic scope" value="Eukaryota"/>
</dbReference>
<dbReference type="PANTHER" id="PTHR31942:SF82">
    <property type="entry name" value="MLO PROTEIN HOMOLOG 1"/>
    <property type="match status" value="1"/>
</dbReference>
<evidence type="ECO:0000256" key="3">
    <source>
        <dbReference type="ARBA" id="ARBA00022692"/>
    </source>
</evidence>
<evidence type="ECO:0008006" key="11">
    <source>
        <dbReference type="Google" id="ProtNLM"/>
    </source>
</evidence>
<dbReference type="AlphaFoldDB" id="U5D4J6"/>
<organism evidence="9 10">
    <name type="scientific">Amborella trichopoda</name>
    <dbReference type="NCBI Taxonomy" id="13333"/>
    <lineage>
        <taxon>Eukaryota</taxon>
        <taxon>Viridiplantae</taxon>
        <taxon>Streptophyta</taxon>
        <taxon>Embryophyta</taxon>
        <taxon>Tracheophyta</taxon>
        <taxon>Spermatophyta</taxon>
        <taxon>Magnoliopsida</taxon>
        <taxon>Amborellales</taxon>
        <taxon>Amborellaceae</taxon>
        <taxon>Amborella</taxon>
    </lineage>
</organism>
<comment type="subcellular location">
    <subcellularLocation>
        <location evidence="1">Membrane</location>
        <topology evidence="1">Multi-pass membrane protein</topology>
    </subcellularLocation>
</comment>
<feature type="compositionally biased region" description="Polar residues" evidence="8">
    <location>
        <begin position="111"/>
        <end position="122"/>
    </location>
</feature>
<dbReference type="GO" id="GO:0006952">
    <property type="term" value="P:defense response"/>
    <property type="evidence" value="ECO:0007669"/>
    <property type="project" value="UniProtKB-KW"/>
</dbReference>